<evidence type="ECO:0000256" key="2">
    <source>
        <dbReference type="ARBA" id="ARBA00022763"/>
    </source>
</evidence>
<keyword evidence="4 8" id="KW-0234">DNA repair</keyword>
<dbReference type="PANTHER" id="PTHR43286">
    <property type="entry name" value="ENDONUCLEASE III-LIKE PROTEIN 1"/>
    <property type="match status" value="1"/>
</dbReference>
<dbReference type="SUPFAM" id="SSF48150">
    <property type="entry name" value="DNA-glycosylase"/>
    <property type="match status" value="1"/>
</dbReference>
<comment type="subcellular location">
    <subcellularLocation>
        <location evidence="8">Nucleus</location>
    </subcellularLocation>
    <subcellularLocation>
        <location evidence="8">Mitochondrion</location>
    </subcellularLocation>
</comment>
<dbReference type="GO" id="GO:0003677">
    <property type="term" value="F:DNA binding"/>
    <property type="evidence" value="ECO:0007669"/>
    <property type="project" value="UniProtKB-UniRule"/>
</dbReference>
<accession>A0A4P6XLL1</accession>
<dbReference type="EMBL" id="CP034458">
    <property type="protein sequence ID" value="QBM88227.1"/>
    <property type="molecule type" value="Genomic_DNA"/>
</dbReference>
<evidence type="ECO:0000256" key="5">
    <source>
        <dbReference type="ARBA" id="ARBA00023239"/>
    </source>
</evidence>
<dbReference type="STRING" id="2163413.A0A4P6XLL1"/>
<keyword evidence="11" id="KW-0255">Endonuclease</keyword>
<dbReference type="EC" id="4.2.99.18" evidence="8"/>
<dbReference type="InterPro" id="IPR003265">
    <property type="entry name" value="HhH-GPD_domain"/>
</dbReference>
<dbReference type="GO" id="GO:0005634">
    <property type="term" value="C:nucleus"/>
    <property type="evidence" value="ECO:0007669"/>
    <property type="project" value="UniProtKB-SubCell"/>
</dbReference>
<dbReference type="PANTHER" id="PTHR43286:SF1">
    <property type="entry name" value="ENDONUCLEASE III-LIKE PROTEIN 1"/>
    <property type="match status" value="1"/>
</dbReference>
<dbReference type="HAMAP" id="MF_03183">
    <property type="entry name" value="Endonuclease_III_Nth"/>
    <property type="match status" value="1"/>
</dbReference>
<dbReference type="Pfam" id="PF00730">
    <property type="entry name" value="HhH-GPD"/>
    <property type="match status" value="1"/>
</dbReference>
<protein>
    <recommendedName>
        <fullName evidence="8">Endonuclease III homolog</fullName>
        <ecNumber evidence="8">3.2.2.-</ecNumber>
        <ecNumber evidence="8">4.2.99.18</ecNumber>
    </recommendedName>
    <alternativeName>
        <fullName evidence="8">Bifunctional DNA N-glycosylase/DNA-(apurinic or apyrimidinic site) lyase</fullName>
        <shortName evidence="8">DNA glycosylase/AP lyase</shortName>
    </alternativeName>
</protein>
<dbReference type="InterPro" id="IPR023170">
    <property type="entry name" value="HhH_base_excis_C"/>
</dbReference>
<dbReference type="InterPro" id="IPR011257">
    <property type="entry name" value="DNA_glycosylase"/>
</dbReference>
<dbReference type="AlphaFoldDB" id="A0A4P6XLL1"/>
<evidence type="ECO:0000313" key="12">
    <source>
        <dbReference type="Proteomes" id="UP000292447"/>
    </source>
</evidence>
<sequence length="416" mass="46687">MPPKRSADFKLESPFKARRSARLWLLSDSANATKSIVEKDYLTDLEIKHETAEVKVEYEEASMKLQPTIRKTKLDLKSFVCTDEPLTPGPHIPKIVKNEPTTQSLPPTPMSESPKLTPKSKNTFYTQIGSNVFQPVHPQDVTARQPKYWDKIYNEIAKMRALIHTPVDSFGCERLPDSITPGMSSVDPKAYRFQLLISLMLLAQTKDETNFAAMKTLQQHFVQKGYPGICLEAVIDSTDAEIDMCIAKVGFHRRKAVYIKKSCDILKEKFGGEIPKTIEEIVTLPGVGPKMGHLILQNGWSINSGIGVDVHIHRLAQMWGWVPKLEKPELTRNTLEGWLPKKYWADINPLLVGFGQTVCAPKANNCDICYLANGLCKGVNRKLANTKLSDKRVQKLGMLRGDMSGLVSQKLANLEM</sequence>
<dbReference type="Proteomes" id="UP000292447">
    <property type="component" value="Chromosome III"/>
</dbReference>
<keyword evidence="11" id="KW-0540">Nuclease</keyword>
<dbReference type="Gene3D" id="1.10.1670.10">
    <property type="entry name" value="Helix-hairpin-Helix base-excision DNA repair enzymes (C-terminal)"/>
    <property type="match status" value="1"/>
</dbReference>
<keyword evidence="5 8" id="KW-0456">Lyase</keyword>
<organism evidence="11 12">
    <name type="scientific">Metschnikowia aff. pulcherrima</name>
    <dbReference type="NCBI Taxonomy" id="2163413"/>
    <lineage>
        <taxon>Eukaryota</taxon>
        <taxon>Fungi</taxon>
        <taxon>Dikarya</taxon>
        <taxon>Ascomycota</taxon>
        <taxon>Saccharomycotina</taxon>
        <taxon>Pichiomycetes</taxon>
        <taxon>Metschnikowiaceae</taxon>
        <taxon>Metschnikowia</taxon>
    </lineage>
</organism>
<comment type="caution">
    <text evidence="8">Lacks conserved residue(s) required for the propagation of feature annotation.</text>
</comment>
<evidence type="ECO:0000256" key="8">
    <source>
        <dbReference type="HAMAP-Rule" id="MF_03183"/>
    </source>
</evidence>
<evidence type="ECO:0000256" key="4">
    <source>
        <dbReference type="ARBA" id="ARBA00023204"/>
    </source>
</evidence>
<dbReference type="GO" id="GO:0000703">
    <property type="term" value="F:oxidized pyrimidine nucleobase lesion DNA N-glycosylase activity"/>
    <property type="evidence" value="ECO:0007669"/>
    <property type="project" value="UniProtKB-UniRule"/>
</dbReference>
<keyword evidence="6 8" id="KW-0326">Glycosidase</keyword>
<evidence type="ECO:0000256" key="6">
    <source>
        <dbReference type="ARBA" id="ARBA00023295"/>
    </source>
</evidence>
<evidence type="ECO:0000256" key="9">
    <source>
        <dbReference type="SAM" id="MobiDB-lite"/>
    </source>
</evidence>
<dbReference type="GO" id="GO:0006289">
    <property type="term" value="P:nucleotide-excision repair"/>
    <property type="evidence" value="ECO:0007669"/>
    <property type="project" value="TreeGrafter"/>
</dbReference>
<reference evidence="12" key="1">
    <citation type="submission" date="2019-03" db="EMBL/GenBank/DDBJ databases">
        <title>Snf2 controls pulcherriminic acid biosynthesis and connects pigmentation and antifungal activity of the yeast Metschnikowia pulcherrima.</title>
        <authorList>
            <person name="Gore-Lloyd D."/>
            <person name="Sumann I."/>
            <person name="Brachmann A.O."/>
            <person name="Schneeberger K."/>
            <person name="Ortiz-Merino R.A."/>
            <person name="Moreno-Beltran M."/>
            <person name="Schlaefli M."/>
            <person name="Kirner P."/>
            <person name="Santos Kron A."/>
            <person name="Wolfe K.H."/>
            <person name="Piel J."/>
            <person name="Ahrens C.H."/>
            <person name="Henk D."/>
            <person name="Freimoser F.M."/>
        </authorList>
    </citation>
    <scope>NUCLEOTIDE SEQUENCE [LARGE SCALE GENOMIC DNA]</scope>
    <source>
        <strain evidence="12">APC 1.2</strain>
    </source>
</reference>
<name>A0A4P6XLL1_9ASCO</name>
<keyword evidence="2 8" id="KW-0227">DNA damage</keyword>
<dbReference type="GO" id="GO:0006285">
    <property type="term" value="P:base-excision repair, AP site formation"/>
    <property type="evidence" value="ECO:0007669"/>
    <property type="project" value="UniProtKB-UniRule"/>
</dbReference>
<dbReference type="CDD" id="cd00056">
    <property type="entry name" value="ENDO3c"/>
    <property type="match status" value="1"/>
</dbReference>
<dbReference type="GO" id="GO:0005739">
    <property type="term" value="C:mitochondrion"/>
    <property type="evidence" value="ECO:0007669"/>
    <property type="project" value="UniProtKB-SubCell"/>
</dbReference>
<keyword evidence="8" id="KW-0496">Mitochondrion</keyword>
<dbReference type="Pfam" id="PF00633">
    <property type="entry name" value="HHH"/>
    <property type="match status" value="1"/>
</dbReference>
<feature type="region of interest" description="Disordered" evidence="9">
    <location>
        <begin position="90"/>
        <end position="118"/>
    </location>
</feature>
<comment type="function">
    <text evidence="8">Bifunctional DNA N-glycosylase with associated apurinic/apyrimidinic (AP) lyase function that catalyzes the first step in base excision repair (BER), the primary repair pathway for the repair of oxidative DNA damage. The DNA N-glycosylase activity releases the damaged DNA base from DNA by cleaving the N-glycosidic bond, leaving an AP site. The AP lyase activity cleaves the phosphodiester bond 3' to the AP site by a beta-elimination. Primarily recognizes and repairs oxidative base damage of pyrimidines.</text>
</comment>
<dbReference type="Gene3D" id="1.10.340.30">
    <property type="entry name" value="Hypothetical protein, domain 2"/>
    <property type="match status" value="1"/>
</dbReference>
<comment type="similarity">
    <text evidence="1 8">Belongs to the Nth/MutY family.</text>
</comment>
<keyword evidence="12" id="KW-1185">Reference proteome</keyword>
<evidence type="ECO:0000313" key="11">
    <source>
        <dbReference type="EMBL" id="QBM88227.1"/>
    </source>
</evidence>
<dbReference type="InterPro" id="IPR000445">
    <property type="entry name" value="HhH_motif"/>
</dbReference>
<dbReference type="FunFam" id="1.10.340.30:FF:000001">
    <property type="entry name" value="Endonuclease III"/>
    <property type="match status" value="1"/>
</dbReference>
<evidence type="ECO:0000259" key="10">
    <source>
        <dbReference type="SMART" id="SM00478"/>
    </source>
</evidence>
<feature type="domain" description="HhH-GPD" evidence="10">
    <location>
        <begin position="201"/>
        <end position="357"/>
    </location>
</feature>
<keyword evidence="3 8" id="KW-0378">Hydrolase</keyword>
<comment type="catalytic activity">
    <reaction evidence="7 8">
        <text>2'-deoxyribonucleotide-(2'-deoxyribose 5'-phosphate)-2'-deoxyribonucleotide-DNA = a 3'-end 2'-deoxyribonucleotide-(2,3-dehydro-2,3-deoxyribose 5'-phosphate)-DNA + a 5'-end 5'-phospho-2'-deoxyribonucleoside-DNA + H(+)</text>
        <dbReference type="Rhea" id="RHEA:66592"/>
        <dbReference type="Rhea" id="RHEA-COMP:13180"/>
        <dbReference type="Rhea" id="RHEA-COMP:16897"/>
        <dbReference type="Rhea" id="RHEA-COMP:17067"/>
        <dbReference type="ChEBI" id="CHEBI:15378"/>
        <dbReference type="ChEBI" id="CHEBI:136412"/>
        <dbReference type="ChEBI" id="CHEBI:157695"/>
        <dbReference type="ChEBI" id="CHEBI:167181"/>
        <dbReference type="EC" id="4.2.99.18"/>
    </reaction>
</comment>
<dbReference type="GO" id="GO:0140078">
    <property type="term" value="F:class I DNA-(apurinic or apyrimidinic site) endonuclease activity"/>
    <property type="evidence" value="ECO:0007669"/>
    <property type="project" value="UniProtKB-EC"/>
</dbReference>
<gene>
    <name evidence="11" type="primary">MPUL0C01920</name>
    <name evidence="8" type="synonym">NTG1</name>
    <name evidence="11" type="ORF">METSCH_C01920</name>
</gene>
<evidence type="ECO:0000256" key="1">
    <source>
        <dbReference type="ARBA" id="ARBA00008343"/>
    </source>
</evidence>
<proteinExistence type="inferred from homology"/>
<evidence type="ECO:0000256" key="3">
    <source>
        <dbReference type="ARBA" id="ARBA00022801"/>
    </source>
</evidence>
<dbReference type="EC" id="3.2.2.-" evidence="8"/>
<dbReference type="InterPro" id="IPR030841">
    <property type="entry name" value="NTH1"/>
</dbReference>
<dbReference type="SMART" id="SM00478">
    <property type="entry name" value="ENDO3c"/>
    <property type="match status" value="1"/>
</dbReference>
<keyword evidence="8" id="KW-0539">Nucleus</keyword>
<evidence type="ECO:0000256" key="7">
    <source>
        <dbReference type="ARBA" id="ARBA00044632"/>
    </source>
</evidence>